<feature type="domain" description="Major facilitator superfamily (MFS) profile" evidence="7">
    <location>
        <begin position="250"/>
        <end position="450"/>
    </location>
</feature>
<protein>
    <submittedName>
        <fullName evidence="8">MFS family permease</fullName>
    </submittedName>
</protein>
<feature type="transmembrane region" description="Helical" evidence="6">
    <location>
        <begin position="321"/>
        <end position="340"/>
    </location>
</feature>
<keyword evidence="5 6" id="KW-0472">Membrane</keyword>
<keyword evidence="4 6" id="KW-1133">Transmembrane helix</keyword>
<evidence type="ECO:0000256" key="3">
    <source>
        <dbReference type="ARBA" id="ARBA00022692"/>
    </source>
</evidence>
<dbReference type="GO" id="GO:0005886">
    <property type="term" value="C:plasma membrane"/>
    <property type="evidence" value="ECO:0007669"/>
    <property type="project" value="UniProtKB-SubCell"/>
</dbReference>
<sequence length="450" mass="48095">MSAPATPVPLDARWLILTGFIESFAKYFFQMAIYMWLTLIYLPATGLVPAGTSTLVLAASGLVAFVAAGRLGHLVDSVKPYGLGLWAQIHNIPLVLVAWIVIMASGSMPPWAVVAIILGVNILLEVRELTIDSAQAVAVSHRVPEPHQATYLAWQFRANLVGMMIAPGLTAFTVTHSPGLSLLVAGLLNSVAALVFLRIRALGEHENFGGRVSFSWRRWATTMLAGPGREAAAGGEAGRSTSSRKGLRSVRYVKHVAILVTLIVTEALGNRANEAFEVYFVTDTLGIPAAAYGVLMAGAVAGLTLGSVLIEWTRRRIHARWWPSFCYSVFGASFLAKGLATGWATYMIFGFLQGLSAGLVAGIVGSAVMKFTPRALIGSVSVALGVLFQAASTAGLLLWAAWAFIGASFGPTFMATAGYRTAYIVGGACILVAALMSYRFFKHVRWQIER</sequence>
<dbReference type="PANTHER" id="PTHR23513">
    <property type="entry name" value="INTEGRAL MEMBRANE EFFLUX PROTEIN-RELATED"/>
    <property type="match status" value="1"/>
</dbReference>
<dbReference type="GO" id="GO:0022857">
    <property type="term" value="F:transmembrane transporter activity"/>
    <property type="evidence" value="ECO:0007669"/>
    <property type="project" value="InterPro"/>
</dbReference>
<name>A0AAE3YD70_9MICC</name>
<dbReference type="PANTHER" id="PTHR23513:SF6">
    <property type="entry name" value="MAJOR FACILITATOR SUPERFAMILY ASSOCIATED DOMAIN-CONTAINING PROTEIN"/>
    <property type="match status" value="1"/>
</dbReference>
<feature type="transmembrane region" description="Helical" evidence="6">
    <location>
        <begin position="375"/>
        <end position="402"/>
    </location>
</feature>
<dbReference type="PROSITE" id="PS50850">
    <property type="entry name" value="MFS"/>
    <property type="match status" value="1"/>
</dbReference>
<evidence type="ECO:0000313" key="9">
    <source>
        <dbReference type="Proteomes" id="UP001247307"/>
    </source>
</evidence>
<evidence type="ECO:0000259" key="7">
    <source>
        <dbReference type="PROSITE" id="PS50850"/>
    </source>
</evidence>
<evidence type="ECO:0000256" key="5">
    <source>
        <dbReference type="ARBA" id="ARBA00023136"/>
    </source>
</evidence>
<feature type="transmembrane region" description="Helical" evidence="6">
    <location>
        <begin position="422"/>
        <end position="441"/>
    </location>
</feature>
<reference evidence="8" key="1">
    <citation type="submission" date="2023-07" db="EMBL/GenBank/DDBJ databases">
        <title>Sequencing the genomes of 1000 actinobacteria strains.</title>
        <authorList>
            <person name="Klenk H.-P."/>
        </authorList>
    </citation>
    <scope>NUCLEOTIDE SEQUENCE</scope>
    <source>
        <strain evidence="8">DSM 13988</strain>
    </source>
</reference>
<evidence type="ECO:0000256" key="2">
    <source>
        <dbReference type="ARBA" id="ARBA00022475"/>
    </source>
</evidence>
<feature type="transmembrane region" description="Helical" evidence="6">
    <location>
        <begin position="50"/>
        <end position="71"/>
    </location>
</feature>
<comment type="subcellular location">
    <subcellularLocation>
        <location evidence="1">Cell membrane</location>
        <topology evidence="1">Multi-pass membrane protein</topology>
    </subcellularLocation>
</comment>
<feature type="transmembrane region" description="Helical" evidence="6">
    <location>
        <begin position="156"/>
        <end position="174"/>
    </location>
</feature>
<feature type="transmembrane region" description="Helical" evidence="6">
    <location>
        <begin position="289"/>
        <end position="309"/>
    </location>
</feature>
<dbReference type="Proteomes" id="UP001247307">
    <property type="component" value="Unassembled WGS sequence"/>
</dbReference>
<organism evidence="8 9">
    <name type="scientific">Falsarthrobacter nasiphocae</name>
    <dbReference type="NCBI Taxonomy" id="189863"/>
    <lineage>
        <taxon>Bacteria</taxon>
        <taxon>Bacillati</taxon>
        <taxon>Actinomycetota</taxon>
        <taxon>Actinomycetes</taxon>
        <taxon>Micrococcales</taxon>
        <taxon>Micrococcaceae</taxon>
        <taxon>Falsarthrobacter</taxon>
    </lineage>
</organism>
<dbReference type="EMBL" id="JAVDUI010000001">
    <property type="protein sequence ID" value="MDR6891708.1"/>
    <property type="molecule type" value="Genomic_DNA"/>
</dbReference>
<dbReference type="SUPFAM" id="SSF103473">
    <property type="entry name" value="MFS general substrate transporter"/>
    <property type="match status" value="1"/>
</dbReference>
<evidence type="ECO:0000313" key="8">
    <source>
        <dbReference type="EMBL" id="MDR6891708.1"/>
    </source>
</evidence>
<feature type="transmembrane region" description="Helical" evidence="6">
    <location>
        <begin position="180"/>
        <end position="199"/>
    </location>
</feature>
<evidence type="ECO:0000256" key="4">
    <source>
        <dbReference type="ARBA" id="ARBA00022989"/>
    </source>
</evidence>
<keyword evidence="2" id="KW-1003">Cell membrane</keyword>
<comment type="caution">
    <text evidence="8">The sequence shown here is derived from an EMBL/GenBank/DDBJ whole genome shotgun (WGS) entry which is preliminary data.</text>
</comment>
<dbReference type="AlphaFoldDB" id="A0AAE3YD70"/>
<feature type="transmembrane region" description="Helical" evidence="6">
    <location>
        <begin position="108"/>
        <end position="124"/>
    </location>
</feature>
<evidence type="ECO:0000256" key="1">
    <source>
        <dbReference type="ARBA" id="ARBA00004651"/>
    </source>
</evidence>
<dbReference type="InterPro" id="IPR036259">
    <property type="entry name" value="MFS_trans_sf"/>
</dbReference>
<evidence type="ECO:0000256" key="6">
    <source>
        <dbReference type="SAM" id="Phobius"/>
    </source>
</evidence>
<gene>
    <name evidence="8" type="ORF">J2S35_000648</name>
</gene>
<feature type="transmembrane region" description="Helical" evidence="6">
    <location>
        <begin position="83"/>
        <end position="102"/>
    </location>
</feature>
<keyword evidence="3 6" id="KW-0812">Transmembrane</keyword>
<accession>A0AAE3YD70</accession>
<dbReference type="InterPro" id="IPR020846">
    <property type="entry name" value="MFS_dom"/>
</dbReference>
<feature type="transmembrane region" description="Helical" evidence="6">
    <location>
        <begin position="346"/>
        <end position="368"/>
    </location>
</feature>
<keyword evidence="9" id="KW-1185">Reference proteome</keyword>
<proteinExistence type="predicted"/>
<dbReference type="Gene3D" id="1.20.1250.20">
    <property type="entry name" value="MFS general substrate transporter like domains"/>
    <property type="match status" value="1"/>
</dbReference>
<dbReference type="RefSeq" id="WP_309849785.1">
    <property type="nucleotide sequence ID" value="NZ_BAAAIU010000045.1"/>
</dbReference>